<dbReference type="EMBL" id="CP036425">
    <property type="protein sequence ID" value="QDU33427.1"/>
    <property type="molecule type" value="Genomic_DNA"/>
</dbReference>
<evidence type="ECO:0000313" key="3">
    <source>
        <dbReference type="EMBL" id="QDU33427.1"/>
    </source>
</evidence>
<organism evidence="3 4">
    <name type="scientific">Poriferisphaera corsica</name>
    <dbReference type="NCBI Taxonomy" id="2528020"/>
    <lineage>
        <taxon>Bacteria</taxon>
        <taxon>Pseudomonadati</taxon>
        <taxon>Planctomycetota</taxon>
        <taxon>Phycisphaerae</taxon>
        <taxon>Phycisphaerales</taxon>
        <taxon>Phycisphaeraceae</taxon>
        <taxon>Poriferisphaera</taxon>
    </lineage>
</organism>
<dbReference type="RefSeq" id="WP_200761662.1">
    <property type="nucleotide sequence ID" value="NZ_CP036425.1"/>
</dbReference>
<dbReference type="Gene3D" id="3.40.50.620">
    <property type="entry name" value="HUPs"/>
    <property type="match status" value="1"/>
</dbReference>
<protein>
    <submittedName>
        <fullName evidence="3">Universal stress protein family protein</fullName>
    </submittedName>
</protein>
<accession>A0A517YT57</accession>
<dbReference type="InterPro" id="IPR006016">
    <property type="entry name" value="UspA"/>
</dbReference>
<dbReference type="Proteomes" id="UP000317369">
    <property type="component" value="Chromosome"/>
</dbReference>
<gene>
    <name evidence="3" type="ORF">KS4_14730</name>
</gene>
<keyword evidence="4" id="KW-1185">Reference proteome</keyword>
<reference evidence="3 4" key="1">
    <citation type="submission" date="2019-02" db="EMBL/GenBank/DDBJ databases">
        <title>Deep-cultivation of Planctomycetes and their phenomic and genomic characterization uncovers novel biology.</title>
        <authorList>
            <person name="Wiegand S."/>
            <person name="Jogler M."/>
            <person name="Boedeker C."/>
            <person name="Pinto D."/>
            <person name="Vollmers J."/>
            <person name="Rivas-Marin E."/>
            <person name="Kohn T."/>
            <person name="Peeters S.H."/>
            <person name="Heuer A."/>
            <person name="Rast P."/>
            <person name="Oberbeckmann S."/>
            <person name="Bunk B."/>
            <person name="Jeske O."/>
            <person name="Meyerdierks A."/>
            <person name="Storesund J.E."/>
            <person name="Kallscheuer N."/>
            <person name="Luecker S."/>
            <person name="Lage O.M."/>
            <person name="Pohl T."/>
            <person name="Merkel B.J."/>
            <person name="Hornburger P."/>
            <person name="Mueller R.-W."/>
            <person name="Bruemmer F."/>
            <person name="Labrenz M."/>
            <person name="Spormann A.M."/>
            <person name="Op den Camp H."/>
            <person name="Overmann J."/>
            <person name="Amann R."/>
            <person name="Jetten M.S.M."/>
            <person name="Mascher T."/>
            <person name="Medema M.H."/>
            <person name="Devos D.P."/>
            <person name="Kaster A.-K."/>
            <person name="Ovreas L."/>
            <person name="Rohde M."/>
            <person name="Galperin M.Y."/>
            <person name="Jogler C."/>
        </authorList>
    </citation>
    <scope>NUCLEOTIDE SEQUENCE [LARGE SCALE GENOMIC DNA]</scope>
    <source>
        <strain evidence="3 4">KS4</strain>
    </source>
</reference>
<dbReference type="AlphaFoldDB" id="A0A517YT57"/>
<name>A0A517YT57_9BACT</name>
<sequence length="141" mass="15038">MSKSRILVAVSSPWASEKLLGPVADLASRLGSDVVIAHVATLQDEDEHESDATNRGEQTLKLLTESLADKGINSEGIMLFSDDTSKAILNTAHARQCTMILLGLTGKGVLKRLIAGDVPGNLIRQTDLPVLLLPANWNGNL</sequence>
<dbReference type="KEGG" id="pcor:KS4_14730"/>
<dbReference type="Pfam" id="PF00582">
    <property type="entry name" value="Usp"/>
    <property type="match status" value="1"/>
</dbReference>
<dbReference type="CDD" id="cd00293">
    <property type="entry name" value="USP-like"/>
    <property type="match status" value="1"/>
</dbReference>
<dbReference type="PANTHER" id="PTHR46268">
    <property type="entry name" value="STRESS RESPONSE PROTEIN NHAX"/>
    <property type="match status" value="1"/>
</dbReference>
<proteinExistence type="inferred from homology"/>
<dbReference type="SUPFAM" id="SSF52402">
    <property type="entry name" value="Adenine nucleotide alpha hydrolases-like"/>
    <property type="match status" value="1"/>
</dbReference>
<dbReference type="PANTHER" id="PTHR46268:SF6">
    <property type="entry name" value="UNIVERSAL STRESS PROTEIN UP12"/>
    <property type="match status" value="1"/>
</dbReference>
<evidence type="ECO:0000259" key="2">
    <source>
        <dbReference type="Pfam" id="PF00582"/>
    </source>
</evidence>
<dbReference type="InterPro" id="IPR014729">
    <property type="entry name" value="Rossmann-like_a/b/a_fold"/>
</dbReference>
<evidence type="ECO:0000256" key="1">
    <source>
        <dbReference type="ARBA" id="ARBA00008791"/>
    </source>
</evidence>
<feature type="domain" description="UspA" evidence="2">
    <location>
        <begin position="5"/>
        <end position="133"/>
    </location>
</feature>
<evidence type="ECO:0000313" key="4">
    <source>
        <dbReference type="Proteomes" id="UP000317369"/>
    </source>
</evidence>
<comment type="similarity">
    <text evidence="1">Belongs to the universal stress protein A family.</text>
</comment>